<dbReference type="Proteomes" id="UP000659084">
    <property type="component" value="Unassembled WGS sequence"/>
</dbReference>
<comment type="caution">
    <text evidence="2">The sequence shown here is derived from an EMBL/GenBank/DDBJ whole genome shotgun (WGS) entry which is preliminary data.</text>
</comment>
<reference evidence="2" key="1">
    <citation type="submission" date="2020-08" db="EMBL/GenBank/DDBJ databases">
        <title>Food and environmental bacterial isolates.</title>
        <authorList>
            <person name="Richter L."/>
            <person name="Du Plessis E.M."/>
            <person name="Duvenage S."/>
            <person name="Allam M."/>
            <person name="Korsten L."/>
        </authorList>
    </citation>
    <scope>NUCLEOTIDE SEQUENCE</scope>
    <source>
        <strain evidence="2">UPMP2127</strain>
    </source>
</reference>
<sequence length="103" mass="11024">MMRSALLLLALLLATPLCQASMNVLPASELPRAMLARTCNVLNVPQADWGDINAVVRSARACLSQKAGQGPNPRPRLLAPAAEPQAVDEKVLWQGISVARSLR</sequence>
<evidence type="ECO:0000313" key="2">
    <source>
        <dbReference type="EMBL" id="MBC3211603.1"/>
    </source>
</evidence>
<protein>
    <submittedName>
        <fullName evidence="2">Uncharacterized protein</fullName>
    </submittedName>
</protein>
<accession>A0AAW3WL21</accession>
<evidence type="ECO:0000313" key="3">
    <source>
        <dbReference type="Proteomes" id="UP000659084"/>
    </source>
</evidence>
<proteinExistence type="predicted"/>
<dbReference type="EMBL" id="JACNYO010000004">
    <property type="protein sequence ID" value="MBC3211603.1"/>
    <property type="molecule type" value="Genomic_DNA"/>
</dbReference>
<gene>
    <name evidence="2" type="ORF">H8J20_05595</name>
</gene>
<name>A0AAW3WL21_SERFO</name>
<feature type="signal peptide" evidence="1">
    <location>
        <begin position="1"/>
        <end position="20"/>
    </location>
</feature>
<organism evidence="2 3">
    <name type="scientific">Serratia fonticola</name>
    <dbReference type="NCBI Taxonomy" id="47917"/>
    <lineage>
        <taxon>Bacteria</taxon>
        <taxon>Pseudomonadati</taxon>
        <taxon>Pseudomonadota</taxon>
        <taxon>Gammaproteobacteria</taxon>
        <taxon>Enterobacterales</taxon>
        <taxon>Yersiniaceae</taxon>
        <taxon>Serratia</taxon>
    </lineage>
</organism>
<feature type="chain" id="PRO_5043901754" evidence="1">
    <location>
        <begin position="21"/>
        <end position="103"/>
    </location>
</feature>
<evidence type="ECO:0000256" key="1">
    <source>
        <dbReference type="SAM" id="SignalP"/>
    </source>
</evidence>
<dbReference type="RefSeq" id="WP_179252208.1">
    <property type="nucleotide sequence ID" value="NZ_JACBIV010000005.1"/>
</dbReference>
<dbReference type="AlphaFoldDB" id="A0AAW3WL21"/>
<keyword evidence="1" id="KW-0732">Signal</keyword>